<dbReference type="Gene3D" id="1.20.1260.10">
    <property type="match status" value="1"/>
</dbReference>
<dbReference type="InterPro" id="IPR012347">
    <property type="entry name" value="Ferritin-like"/>
</dbReference>
<evidence type="ECO:0000313" key="3">
    <source>
        <dbReference type="Proteomes" id="UP001596500"/>
    </source>
</evidence>
<organism evidence="2 3">
    <name type="scientific">Laceyella putida</name>
    <dbReference type="NCBI Taxonomy" id="110101"/>
    <lineage>
        <taxon>Bacteria</taxon>
        <taxon>Bacillati</taxon>
        <taxon>Bacillota</taxon>
        <taxon>Bacilli</taxon>
        <taxon>Bacillales</taxon>
        <taxon>Thermoactinomycetaceae</taxon>
        <taxon>Laceyella</taxon>
    </lineage>
</organism>
<sequence length="148" mass="17448">MYVLTYRSNRAYMYKDLNKFLQDLLKAASGEAQAIDFYTRVLQIAPTDKARRDFQHALKDEKEHYQLFTYLYTSLTGKRAPVPPFQPVQFKDYADAVEKAVEDELEAYEMYRDMYLSTSDPVARDIMLKGFTDEGEHAIRFTYQRILL</sequence>
<evidence type="ECO:0000313" key="2">
    <source>
        <dbReference type="EMBL" id="MFC7439592.1"/>
    </source>
</evidence>
<dbReference type="Proteomes" id="UP001596500">
    <property type="component" value="Unassembled WGS sequence"/>
</dbReference>
<evidence type="ECO:0000259" key="1">
    <source>
        <dbReference type="Pfam" id="PF02915"/>
    </source>
</evidence>
<protein>
    <submittedName>
        <fullName evidence="2">Ferritin family protein</fullName>
    </submittedName>
</protein>
<dbReference type="RefSeq" id="WP_379862775.1">
    <property type="nucleotide sequence ID" value="NZ_JBHTBW010000001.1"/>
</dbReference>
<dbReference type="SUPFAM" id="SSF47240">
    <property type="entry name" value="Ferritin-like"/>
    <property type="match status" value="1"/>
</dbReference>
<feature type="domain" description="Rubrerythrin diiron-binding" evidence="1">
    <location>
        <begin position="24"/>
        <end position="141"/>
    </location>
</feature>
<proteinExistence type="predicted"/>
<dbReference type="EMBL" id="JBHTBW010000001">
    <property type="protein sequence ID" value="MFC7439592.1"/>
    <property type="molecule type" value="Genomic_DNA"/>
</dbReference>
<dbReference type="InterPro" id="IPR003251">
    <property type="entry name" value="Rr_diiron-bd_dom"/>
</dbReference>
<gene>
    <name evidence="2" type="ORF">ACFQNG_00190</name>
</gene>
<keyword evidence="3" id="KW-1185">Reference proteome</keyword>
<name>A0ABW2RF98_9BACL</name>
<dbReference type="CDD" id="cd00657">
    <property type="entry name" value="Ferritin_like"/>
    <property type="match status" value="1"/>
</dbReference>
<dbReference type="InterPro" id="IPR009078">
    <property type="entry name" value="Ferritin-like_SF"/>
</dbReference>
<accession>A0ABW2RF98</accession>
<comment type="caution">
    <text evidence="2">The sequence shown here is derived from an EMBL/GenBank/DDBJ whole genome shotgun (WGS) entry which is preliminary data.</text>
</comment>
<reference evidence="3" key="1">
    <citation type="journal article" date="2019" name="Int. J. Syst. Evol. Microbiol.">
        <title>The Global Catalogue of Microorganisms (GCM) 10K type strain sequencing project: providing services to taxonomists for standard genome sequencing and annotation.</title>
        <authorList>
            <consortium name="The Broad Institute Genomics Platform"/>
            <consortium name="The Broad Institute Genome Sequencing Center for Infectious Disease"/>
            <person name="Wu L."/>
            <person name="Ma J."/>
        </authorList>
    </citation>
    <scope>NUCLEOTIDE SEQUENCE [LARGE SCALE GENOMIC DNA]</scope>
    <source>
        <strain evidence="3">CGMCC 1.12942</strain>
    </source>
</reference>
<dbReference type="Pfam" id="PF02915">
    <property type="entry name" value="Rubrerythrin"/>
    <property type="match status" value="1"/>
</dbReference>